<proteinExistence type="predicted"/>
<dbReference type="KEGG" id="dth:DICTH_0234"/>
<dbReference type="AlphaFoldDB" id="B5YC09"/>
<name>B5YC09_DICT6</name>
<reference evidence="1 2" key="1">
    <citation type="journal article" date="2014" name="Genome Announc.">
        <title>Complete Genome Sequence of the Extreme Thermophile Dictyoglomus thermophilum H-6-12.</title>
        <authorList>
            <person name="Coil D.A."/>
            <person name="Badger J.H."/>
            <person name="Forberger H.C."/>
            <person name="Riggs F."/>
            <person name="Madupu R."/>
            <person name="Fedorova N."/>
            <person name="Ward N."/>
            <person name="Robb F.T."/>
            <person name="Eisen J.A."/>
        </authorList>
    </citation>
    <scope>NUCLEOTIDE SEQUENCE [LARGE SCALE GENOMIC DNA]</scope>
    <source>
        <strain evidence="2">ATCC 35947 / DSM 3960 / H-6-12</strain>
    </source>
</reference>
<keyword evidence="2" id="KW-1185">Reference proteome</keyword>
<gene>
    <name evidence="1" type="ordered locus">DICTH_0234</name>
</gene>
<accession>B5YC09</accession>
<protein>
    <submittedName>
        <fullName evidence="1">Uncharacterized protein</fullName>
    </submittedName>
</protein>
<sequence>MRAIIFSGFFLKSNILIFIKYFLYKSLTSIIDSFYDLPQPISFKASSALSPQKML</sequence>
<organism evidence="1 2">
    <name type="scientific">Dictyoglomus thermophilum (strain ATCC 35947 / DSM 3960 / H-6-12)</name>
    <dbReference type="NCBI Taxonomy" id="309799"/>
    <lineage>
        <taxon>Bacteria</taxon>
        <taxon>Pseudomonadati</taxon>
        <taxon>Dictyoglomota</taxon>
        <taxon>Dictyoglomia</taxon>
        <taxon>Dictyoglomales</taxon>
        <taxon>Dictyoglomaceae</taxon>
        <taxon>Dictyoglomus</taxon>
    </lineage>
</organism>
<dbReference type="STRING" id="309799.DICTH_0234"/>
<dbReference type="PaxDb" id="309799-DICTH_0234"/>
<evidence type="ECO:0000313" key="2">
    <source>
        <dbReference type="Proteomes" id="UP000001733"/>
    </source>
</evidence>
<dbReference type="HOGENOM" id="CLU_3024825_0_0_0"/>
<evidence type="ECO:0000313" key="1">
    <source>
        <dbReference type="EMBL" id="ACI19982.1"/>
    </source>
</evidence>
<dbReference type="Proteomes" id="UP000001733">
    <property type="component" value="Chromosome"/>
</dbReference>
<dbReference type="EMBL" id="CP001146">
    <property type="protein sequence ID" value="ACI19982.1"/>
    <property type="molecule type" value="Genomic_DNA"/>
</dbReference>